<dbReference type="Gene3D" id="3.40.50.2000">
    <property type="entry name" value="Glycogen Phosphorylase B"/>
    <property type="match status" value="2"/>
</dbReference>
<evidence type="ECO:0000259" key="1">
    <source>
        <dbReference type="Pfam" id="PF00534"/>
    </source>
</evidence>
<dbReference type="EMBL" id="JRPQ01000115">
    <property type="protein sequence ID" value="KGI21870.1"/>
    <property type="molecule type" value="Genomic_DNA"/>
</dbReference>
<dbReference type="Pfam" id="PF00534">
    <property type="entry name" value="Glycos_transf_1"/>
    <property type="match status" value="1"/>
</dbReference>
<comment type="caution">
    <text evidence="2">The sequence shown here is derived from an EMBL/GenBank/DDBJ whole genome shotgun (WGS) entry which is preliminary data.</text>
</comment>
<feature type="domain" description="Glycosyl transferase family 1" evidence="1">
    <location>
        <begin position="172"/>
        <end position="322"/>
    </location>
</feature>
<reference evidence="2 3" key="1">
    <citation type="submission" date="2014-07" db="EMBL/GenBank/DDBJ databases">
        <authorList>
            <person name="McCorrison J."/>
            <person name="Sanka R."/>
            <person name="Torralba M."/>
            <person name="Gillis M."/>
            <person name="Haft D.H."/>
            <person name="Methe B."/>
            <person name="Sutton G."/>
            <person name="Nelson K.E."/>
        </authorList>
    </citation>
    <scope>NUCLEOTIDE SEQUENCE [LARGE SCALE GENOMIC DNA]</scope>
    <source>
        <strain evidence="2 3">S9-PR14</strain>
    </source>
</reference>
<dbReference type="OrthoDB" id="7560678at2"/>
<organism evidence="2 3">
    <name type="scientific">Hoylesella timonensis S9-PR14</name>
    <dbReference type="NCBI Taxonomy" id="1401062"/>
    <lineage>
        <taxon>Bacteria</taxon>
        <taxon>Pseudomonadati</taxon>
        <taxon>Bacteroidota</taxon>
        <taxon>Bacteroidia</taxon>
        <taxon>Bacteroidales</taxon>
        <taxon>Prevotellaceae</taxon>
        <taxon>Hoylesella</taxon>
    </lineage>
</organism>
<dbReference type="AlphaFoldDB" id="A0A098YQ41"/>
<sequence length="352" mass="40423">MKKILLVDTKYKEGGPKTVHQNILNSYLSKKYEIKEIGLNDSVLHFNPIKGIKFVLAYWKLINAEHADVALVRGLQYIGFLMVLAAKLSNVKKTIVCVHGSDWDVPERTFRKIILKYIIEPLEIRMADSIFTVCQAEQKIVKPLKLAKKRANKGVIYNTFPNININKITSGKLRKELSIPENKIIVISVGRVVIRKGHQYIIETLKNFKDSVFVFVIVGSGDYLHHYEEQCKEEIAERRLFLLDNRTDVYELLKDSDIFLFPTLNENHSMALLEAINMHCTAIVTNVGGNTETIIDGETGIVIRPKNTADIVRALYRMKDKDVRKIYCNEAFRYAKEKFSIMNTLGKLEELF</sequence>
<proteinExistence type="predicted"/>
<evidence type="ECO:0000313" key="2">
    <source>
        <dbReference type="EMBL" id="KGI21870.1"/>
    </source>
</evidence>
<name>A0A098YQ41_9BACT</name>
<dbReference type="RefSeq" id="WP_036927874.1">
    <property type="nucleotide sequence ID" value="NZ_JRPQ01000115.1"/>
</dbReference>
<dbReference type="SUPFAM" id="SSF53756">
    <property type="entry name" value="UDP-Glycosyltransferase/glycogen phosphorylase"/>
    <property type="match status" value="1"/>
</dbReference>
<gene>
    <name evidence="2" type="ORF">HMPREF9304_07755</name>
</gene>
<dbReference type="InterPro" id="IPR001296">
    <property type="entry name" value="Glyco_trans_1"/>
</dbReference>
<dbReference type="PANTHER" id="PTHR12526">
    <property type="entry name" value="GLYCOSYLTRANSFERASE"/>
    <property type="match status" value="1"/>
</dbReference>
<dbReference type="PANTHER" id="PTHR12526:SF630">
    <property type="entry name" value="GLYCOSYLTRANSFERASE"/>
    <property type="match status" value="1"/>
</dbReference>
<accession>A0A098YQ41</accession>
<evidence type="ECO:0000313" key="3">
    <source>
        <dbReference type="Proteomes" id="UP000029723"/>
    </source>
</evidence>
<protein>
    <recommendedName>
        <fullName evidence="1">Glycosyl transferase family 1 domain-containing protein</fullName>
    </recommendedName>
</protein>
<dbReference type="GO" id="GO:0016757">
    <property type="term" value="F:glycosyltransferase activity"/>
    <property type="evidence" value="ECO:0007669"/>
    <property type="project" value="InterPro"/>
</dbReference>
<dbReference type="Proteomes" id="UP000029723">
    <property type="component" value="Unassembled WGS sequence"/>
</dbReference>